<dbReference type="AlphaFoldDB" id="A0A060QL65"/>
<evidence type="ECO:0000313" key="2">
    <source>
        <dbReference type="Proteomes" id="UP000027583"/>
    </source>
</evidence>
<gene>
    <name evidence="1" type="ORF">ASAP_2456</name>
</gene>
<reference evidence="1 2" key="1">
    <citation type="journal article" date="2014" name="Genome Biol. Evol.">
        <title>Acetic acid bacteria genomes reveal functional traits for adaptation to life in insect guts.</title>
        <authorList>
            <person name="Chouaia B."/>
            <person name="Gaiarsa S."/>
            <person name="Crotti E."/>
            <person name="Comandatore F."/>
            <person name="Degli Esposti M."/>
            <person name="Ricci I."/>
            <person name="Alma A."/>
            <person name="Favia G."/>
            <person name="Bandi C."/>
            <person name="Daffonchio D."/>
        </authorList>
    </citation>
    <scope>NUCLEOTIDE SEQUENCE [LARGE SCALE GENOMIC DNA]</scope>
    <source>
        <strain evidence="1 2">SF2.1</strain>
    </source>
</reference>
<dbReference type="Proteomes" id="UP000027583">
    <property type="component" value="Unassembled WGS sequence"/>
</dbReference>
<reference evidence="1 2" key="2">
    <citation type="journal article" date="2014" name="PLoS ONE">
        <title>Evolution of mitochondria reconstructed from the energy metabolism of living bacteria.</title>
        <authorList>
            <person name="Degli Esposti M."/>
            <person name="Chouaia B."/>
            <person name="Comandatore F."/>
            <person name="Crotti E."/>
            <person name="Sassera D."/>
            <person name="Lievens P.M."/>
            <person name="Daffonchio D."/>
            <person name="Bandi C."/>
        </authorList>
    </citation>
    <scope>NUCLEOTIDE SEQUENCE [LARGE SCALE GENOMIC DNA]</scope>
    <source>
        <strain evidence="1 2">SF2.1</strain>
    </source>
</reference>
<accession>A0A060QL65</accession>
<sequence length="40" mass="4530">MPGPERRRSRSRIVIPPDHLLDSCLKFITDEGNLTDIHGS</sequence>
<proteinExistence type="predicted"/>
<name>A0A060QL65_9PROT</name>
<protein>
    <submittedName>
        <fullName evidence="1">Uncharacterized protein</fullName>
    </submittedName>
</protein>
<dbReference type="EMBL" id="CBLX010000018">
    <property type="protein sequence ID" value="CDG40501.1"/>
    <property type="molecule type" value="Genomic_DNA"/>
</dbReference>
<organism evidence="1 2">
    <name type="scientific">Asaia bogorensis</name>
    <dbReference type="NCBI Taxonomy" id="91915"/>
    <lineage>
        <taxon>Bacteria</taxon>
        <taxon>Pseudomonadati</taxon>
        <taxon>Pseudomonadota</taxon>
        <taxon>Alphaproteobacteria</taxon>
        <taxon>Acetobacterales</taxon>
        <taxon>Acetobacteraceae</taxon>
        <taxon>Asaia</taxon>
    </lineage>
</organism>
<evidence type="ECO:0000313" key="1">
    <source>
        <dbReference type="EMBL" id="CDG40501.1"/>
    </source>
</evidence>
<comment type="caution">
    <text evidence="1">The sequence shown here is derived from an EMBL/GenBank/DDBJ whole genome shotgun (WGS) entry which is preliminary data.</text>
</comment>